<gene>
    <name evidence="10" type="ORF">INT76_01130</name>
</gene>
<protein>
    <submittedName>
        <fullName evidence="10">Glycosyltransferase family 39 protein</fullName>
        <ecNumber evidence="10">2.4.-.-</ecNumber>
    </submittedName>
</protein>
<sequence length="498" mass="57602">MDSMYDLFFKMIQKLMWVIFAFWIAVSLWHLFELSWLVTIGFLALVAYAFFHREKLLSAFQWLMRHKKVLAICAVVFQLAVILSANLLVRRDAAVVINGAFELISDSSISNYLTRNPNNLSMFLYARSLYHLFGYKAIWVLQLLGMLYINGTAWILYKTAQTYFNQTSADVAFSLYLLLLGFSPYVIQTYTDLTGLPFLALQTYLTMGIIRDKQVSVTKVAALGGVTTLALIFRPTGAISTIAFFILLFLEKSWKKLIQLVLIFGLSFGITMGLNSFIKQHQNEVVIRQEEELAKSWLTFINLGLTYSGSDQGDMKKGLLQYVPESERGNYNNGMFSNENEWKEIKRRLSEYTIVSFSSHILYKLKRTLFDGSLNWLYTAPEKEKSAFVSPLYVYTKDNALAEWVRKFIIEYDSPSYVFYKLIKQPIWIVMALGAFIPVWKYRRYRQLNYHLLTIFGGILFLMVFEGGKTRYLIQFLPQIILLSSIGLATWLNKENTL</sequence>
<evidence type="ECO:0000256" key="8">
    <source>
        <dbReference type="SAM" id="Phobius"/>
    </source>
</evidence>
<evidence type="ECO:0000256" key="6">
    <source>
        <dbReference type="ARBA" id="ARBA00022989"/>
    </source>
</evidence>
<evidence type="ECO:0000256" key="1">
    <source>
        <dbReference type="ARBA" id="ARBA00004651"/>
    </source>
</evidence>
<name>A0ABX7YM27_9STRE</name>
<evidence type="ECO:0000256" key="2">
    <source>
        <dbReference type="ARBA" id="ARBA00022475"/>
    </source>
</evidence>
<keyword evidence="4 10" id="KW-0808">Transferase</keyword>
<keyword evidence="11" id="KW-1185">Reference proteome</keyword>
<feature type="domain" description="Glycosyltransferase RgtA/B/C/D-like" evidence="9">
    <location>
        <begin position="127"/>
        <end position="263"/>
    </location>
</feature>
<feature type="transmembrane region" description="Helical" evidence="8">
    <location>
        <begin position="34"/>
        <end position="51"/>
    </location>
</feature>
<feature type="transmembrane region" description="Helical" evidence="8">
    <location>
        <begin position="7"/>
        <end position="28"/>
    </location>
</feature>
<dbReference type="PANTHER" id="PTHR33908">
    <property type="entry name" value="MANNOSYLTRANSFERASE YKCB-RELATED"/>
    <property type="match status" value="1"/>
</dbReference>
<dbReference type="PANTHER" id="PTHR33908:SF11">
    <property type="entry name" value="MEMBRANE PROTEIN"/>
    <property type="match status" value="1"/>
</dbReference>
<evidence type="ECO:0000256" key="5">
    <source>
        <dbReference type="ARBA" id="ARBA00022692"/>
    </source>
</evidence>
<feature type="transmembrane region" description="Helical" evidence="8">
    <location>
        <begin position="137"/>
        <end position="157"/>
    </location>
</feature>
<evidence type="ECO:0000313" key="10">
    <source>
        <dbReference type="EMBL" id="QUE54528.1"/>
    </source>
</evidence>
<dbReference type="Pfam" id="PF13231">
    <property type="entry name" value="PMT_2"/>
    <property type="match status" value="1"/>
</dbReference>
<feature type="transmembrane region" description="Helical" evidence="8">
    <location>
        <begin position="256"/>
        <end position="278"/>
    </location>
</feature>
<keyword evidence="5 8" id="KW-0812">Transmembrane</keyword>
<evidence type="ECO:0000256" key="4">
    <source>
        <dbReference type="ARBA" id="ARBA00022679"/>
    </source>
</evidence>
<evidence type="ECO:0000256" key="3">
    <source>
        <dbReference type="ARBA" id="ARBA00022676"/>
    </source>
</evidence>
<feature type="transmembrane region" description="Helical" evidence="8">
    <location>
        <begin position="222"/>
        <end position="250"/>
    </location>
</feature>
<dbReference type="Proteomes" id="UP000677616">
    <property type="component" value="Chromosome"/>
</dbReference>
<organism evidence="10 11">
    <name type="scientific">Streptococcus oriscaviae</name>
    <dbReference type="NCBI Taxonomy" id="2781599"/>
    <lineage>
        <taxon>Bacteria</taxon>
        <taxon>Bacillati</taxon>
        <taxon>Bacillota</taxon>
        <taxon>Bacilli</taxon>
        <taxon>Lactobacillales</taxon>
        <taxon>Streptococcaceae</taxon>
        <taxon>Streptococcus</taxon>
    </lineage>
</organism>
<accession>A0ABX7YM27</accession>
<dbReference type="EMBL" id="CP073084">
    <property type="protein sequence ID" value="QUE54528.1"/>
    <property type="molecule type" value="Genomic_DNA"/>
</dbReference>
<keyword evidence="3 10" id="KW-0328">Glycosyltransferase</keyword>
<dbReference type="GO" id="GO:0016757">
    <property type="term" value="F:glycosyltransferase activity"/>
    <property type="evidence" value="ECO:0007669"/>
    <property type="project" value="UniProtKB-KW"/>
</dbReference>
<proteinExistence type="predicted"/>
<keyword evidence="6 8" id="KW-1133">Transmembrane helix</keyword>
<feature type="transmembrane region" description="Helical" evidence="8">
    <location>
        <begin position="472"/>
        <end position="492"/>
    </location>
</feature>
<evidence type="ECO:0000313" key="11">
    <source>
        <dbReference type="Proteomes" id="UP000677616"/>
    </source>
</evidence>
<keyword evidence="7 8" id="KW-0472">Membrane</keyword>
<comment type="subcellular location">
    <subcellularLocation>
        <location evidence="1">Cell membrane</location>
        <topology evidence="1">Multi-pass membrane protein</topology>
    </subcellularLocation>
</comment>
<dbReference type="EC" id="2.4.-.-" evidence="10"/>
<dbReference type="InterPro" id="IPR038731">
    <property type="entry name" value="RgtA/B/C-like"/>
</dbReference>
<evidence type="ECO:0000259" key="9">
    <source>
        <dbReference type="Pfam" id="PF13231"/>
    </source>
</evidence>
<feature type="transmembrane region" description="Helical" evidence="8">
    <location>
        <begin position="448"/>
        <end position="465"/>
    </location>
</feature>
<feature type="transmembrane region" description="Helical" evidence="8">
    <location>
        <begin position="69"/>
        <end position="89"/>
    </location>
</feature>
<reference evidence="10 11" key="1">
    <citation type="submission" date="2021-04" db="EMBL/GenBank/DDBJ databases">
        <title>Complete genome sequence of a novel Streptococcus species.</title>
        <authorList>
            <person name="Teng J.L.L."/>
        </authorList>
    </citation>
    <scope>NUCLEOTIDE SEQUENCE [LARGE SCALE GENOMIC DNA]</scope>
    <source>
        <strain evidence="10 11">HKU75</strain>
    </source>
</reference>
<keyword evidence="2" id="KW-1003">Cell membrane</keyword>
<evidence type="ECO:0000256" key="7">
    <source>
        <dbReference type="ARBA" id="ARBA00023136"/>
    </source>
</evidence>
<dbReference type="InterPro" id="IPR050297">
    <property type="entry name" value="LipidA_mod_glycosyltrf_83"/>
</dbReference>